<organism evidence="10">
    <name type="scientific">Tetraodon nigroviridis</name>
    <name type="common">Spotted green pufferfish</name>
    <name type="synonym">Chelonodon nigroviridis</name>
    <dbReference type="NCBI Taxonomy" id="99883"/>
    <lineage>
        <taxon>Eukaryota</taxon>
        <taxon>Metazoa</taxon>
        <taxon>Chordata</taxon>
        <taxon>Craniata</taxon>
        <taxon>Vertebrata</taxon>
        <taxon>Euteleostomi</taxon>
        <taxon>Actinopterygii</taxon>
        <taxon>Neopterygii</taxon>
        <taxon>Teleostei</taxon>
        <taxon>Neoteleostei</taxon>
        <taxon>Acanthomorphata</taxon>
        <taxon>Eupercaria</taxon>
        <taxon>Tetraodontiformes</taxon>
        <taxon>Tetradontoidea</taxon>
        <taxon>Tetraodontidae</taxon>
        <taxon>Tetraodon</taxon>
    </lineage>
</organism>
<dbReference type="GO" id="GO:0007062">
    <property type="term" value="P:sister chromatid cohesion"/>
    <property type="evidence" value="ECO:0007669"/>
    <property type="project" value="InterPro"/>
</dbReference>
<evidence type="ECO:0000256" key="1">
    <source>
        <dbReference type="ARBA" id="ARBA00004123"/>
    </source>
</evidence>
<feature type="domain" description="Rad21/Rec8-like protein N-terminal" evidence="9">
    <location>
        <begin position="1"/>
        <end position="92"/>
    </location>
</feature>
<dbReference type="GO" id="GO:0005634">
    <property type="term" value="C:nucleus"/>
    <property type="evidence" value="ECO:0007669"/>
    <property type="project" value="UniProtKB-SubCell"/>
</dbReference>
<evidence type="ECO:0000313" key="10">
    <source>
        <dbReference type="EMBL" id="CAG03923.1"/>
    </source>
</evidence>
<dbReference type="Pfam" id="PF04824">
    <property type="entry name" value="Rad21_Rec8"/>
    <property type="match status" value="1"/>
</dbReference>
<dbReference type="InterPro" id="IPR039781">
    <property type="entry name" value="Rad21/Rec8-like"/>
</dbReference>
<evidence type="ECO:0000256" key="2">
    <source>
        <dbReference type="ARBA" id="ARBA00004286"/>
    </source>
</evidence>
<dbReference type="InterPro" id="IPR006910">
    <property type="entry name" value="Rad21_Rec8_N"/>
</dbReference>
<evidence type="ECO:0000256" key="5">
    <source>
        <dbReference type="ARBA" id="ARBA00022829"/>
    </source>
</evidence>
<dbReference type="KEGG" id="tng:GSTEN00023505G001"/>
<dbReference type="InterPro" id="IPR049589">
    <property type="entry name" value="NXP1_M-like"/>
</dbReference>
<evidence type="ECO:0000256" key="3">
    <source>
        <dbReference type="ARBA" id="ARBA00009870"/>
    </source>
</evidence>
<sequence length="450" mass="49619">MFYTHLFTSTRGPLAKIWLAAHWERKLTKAQVSECNLETVIEDIIPKMKIGLRTSGHLLIGVVRIYARKAKYLLADCSEALIKVKNAFRPGDESQFSHPGLLDMSLQSLSHQGDAFGDEDRGCDLLDFLTNPSDEAVLTDFITAEAQREKPTTPALSHSQGAPQAQRETPALGETAREHGFALEPVPITPNLEKKRGKRKRKLLVDLNKELSDADIREQISHSSDLVVAMDLAPPTLQLMLWKENGGAHRLFARPCSCVIAPQVIELFSICGKPGVSAEVEVMRRDRRDGRGDSGAVLTTDTISLVDSSLATDLTRLSHMTGPLDRSSSCMQMENRSASAQPELPSEDSMLVHQSLAEEEMHVSFSNTRSAEDVQVFEDGNINRHAQTLLDFLKSDGQASFSLKSLCDGVTRSQAATTFFCLLVLSKQQSLHLQQDAPYEDVLVTPGPML</sequence>
<dbReference type="InterPro" id="IPR006909">
    <property type="entry name" value="Rad21/Rec8_C_eu"/>
</dbReference>
<protein>
    <submittedName>
        <fullName evidence="10">(spotted green pufferfish) hypothetical protein</fullName>
    </submittedName>
</protein>
<dbReference type="PANTHER" id="PTHR12585">
    <property type="entry name" value="SCC1 / RAD21 FAMILY MEMBER"/>
    <property type="match status" value="1"/>
</dbReference>
<dbReference type="CDD" id="cd21792">
    <property type="entry name" value="Rad21_Rec8_M_NXP1-like"/>
    <property type="match status" value="1"/>
</dbReference>
<accession>Q4S609</accession>
<reference evidence="10" key="1">
    <citation type="journal article" date="2004" name="Nature">
        <title>Genome duplication in the teleost fish Tetraodon nigroviridis reveals the early vertebrate proto-karyotype.</title>
        <authorList>
            <person name="Jaillon O."/>
            <person name="Aury J.-M."/>
            <person name="Brunet F."/>
            <person name="Petit J.-L."/>
            <person name="Stange-Thomann N."/>
            <person name="Mauceli E."/>
            <person name="Bouneau L."/>
            <person name="Fischer C."/>
            <person name="Ozouf-Costaz C."/>
            <person name="Bernot A."/>
            <person name="Nicaud S."/>
            <person name="Jaffe D."/>
            <person name="Fisher S."/>
            <person name="Lutfalla G."/>
            <person name="Dossat C."/>
            <person name="Segurens B."/>
            <person name="Dasilva C."/>
            <person name="Salanoubat M."/>
            <person name="Levy M."/>
            <person name="Boudet N."/>
            <person name="Castellano S."/>
            <person name="Anthouard V."/>
            <person name="Jubin C."/>
            <person name="Castelli V."/>
            <person name="Katinka M."/>
            <person name="Vacherie B."/>
            <person name="Biemont C."/>
            <person name="Skalli Z."/>
            <person name="Cattolico L."/>
            <person name="Poulain J."/>
            <person name="De Berardinis V."/>
            <person name="Cruaud C."/>
            <person name="Duprat S."/>
            <person name="Brottier P."/>
            <person name="Coutanceau J.-P."/>
            <person name="Gouzy J."/>
            <person name="Parra G."/>
            <person name="Lardier G."/>
            <person name="Chapple C."/>
            <person name="McKernan K.J."/>
            <person name="McEwan P."/>
            <person name="Bosak S."/>
            <person name="Kellis M."/>
            <person name="Volff J.-N."/>
            <person name="Guigo R."/>
            <person name="Zody M.C."/>
            <person name="Mesirov J."/>
            <person name="Lindblad-Toh K."/>
            <person name="Birren B."/>
            <person name="Nusbaum C."/>
            <person name="Kahn D."/>
            <person name="Robinson-Rechavi M."/>
            <person name="Laudet V."/>
            <person name="Schachter V."/>
            <person name="Quetier F."/>
            <person name="Saurin W."/>
            <person name="Scarpelli C."/>
            <person name="Wincker P."/>
            <person name="Lander E.S."/>
            <person name="Weissenbach J."/>
            <person name="Roest Crollius H."/>
        </authorList>
    </citation>
    <scope>NUCLEOTIDE SEQUENCE [LARGE SCALE GENOMIC DNA]</scope>
</reference>
<comment type="subcellular location">
    <subcellularLocation>
        <location evidence="2">Chromosome</location>
    </subcellularLocation>
    <subcellularLocation>
        <location evidence="1">Nucleus</location>
    </subcellularLocation>
</comment>
<dbReference type="PANTHER" id="PTHR12585:SF54">
    <property type="entry name" value="RAD21 COHESIN COMPLEX COMPONENT LIKE 1 ISOFORM X1"/>
    <property type="match status" value="1"/>
</dbReference>
<keyword evidence="6" id="KW-0539">Nucleus</keyword>
<dbReference type="GO" id="GO:0007059">
    <property type="term" value="P:chromosome segregation"/>
    <property type="evidence" value="ECO:0007669"/>
    <property type="project" value="UniProtKB-KW"/>
</dbReference>
<dbReference type="InterPro" id="IPR023093">
    <property type="entry name" value="ScpA-like_C"/>
</dbReference>
<dbReference type="GO" id="GO:1990414">
    <property type="term" value="P:replication-born double-strand break repair via sister chromatid exchange"/>
    <property type="evidence" value="ECO:0007669"/>
    <property type="project" value="TreeGrafter"/>
</dbReference>
<reference evidence="10" key="2">
    <citation type="submission" date="2004-02" db="EMBL/GenBank/DDBJ databases">
        <authorList>
            <consortium name="Genoscope"/>
            <consortium name="Whitehead Institute Centre for Genome Research"/>
        </authorList>
    </citation>
    <scope>NUCLEOTIDE SEQUENCE</scope>
</reference>
<dbReference type="OrthoDB" id="10071381at2759"/>
<keyword evidence="5" id="KW-0159">Chromosome partition</keyword>
<feature type="region of interest" description="Disordered" evidence="7">
    <location>
        <begin position="148"/>
        <end position="174"/>
    </location>
</feature>
<dbReference type="Pfam" id="PF04825">
    <property type="entry name" value="Rad21_Rec8_N"/>
    <property type="match status" value="1"/>
</dbReference>
<dbReference type="EMBL" id="CAAE01014729">
    <property type="protein sequence ID" value="CAG03923.1"/>
    <property type="molecule type" value="Genomic_DNA"/>
</dbReference>
<dbReference type="InterPro" id="IPR036390">
    <property type="entry name" value="WH_DNA-bd_sf"/>
</dbReference>
<dbReference type="GO" id="GO:0008278">
    <property type="term" value="C:cohesin complex"/>
    <property type="evidence" value="ECO:0007669"/>
    <property type="project" value="InterPro"/>
</dbReference>
<dbReference type="Gene3D" id="1.10.10.580">
    <property type="entry name" value="Structural maintenance of chromosome 1. Chain E"/>
    <property type="match status" value="1"/>
</dbReference>
<name>Q4S609_TETNG</name>
<evidence type="ECO:0000256" key="7">
    <source>
        <dbReference type="SAM" id="MobiDB-lite"/>
    </source>
</evidence>
<dbReference type="AlphaFoldDB" id="Q4S609"/>
<evidence type="ECO:0000256" key="6">
    <source>
        <dbReference type="ARBA" id="ARBA00023242"/>
    </source>
</evidence>
<evidence type="ECO:0000259" key="9">
    <source>
        <dbReference type="Pfam" id="PF04825"/>
    </source>
</evidence>
<feature type="domain" description="Rad21/Rec8-like protein C-terminal eukaryotic" evidence="8">
    <location>
        <begin position="400"/>
        <end position="449"/>
    </location>
</feature>
<comment type="similarity">
    <text evidence="3">Belongs to the rad21 family.</text>
</comment>
<gene>
    <name evidence="10" type="ORF">GSTENG00023505001</name>
</gene>
<evidence type="ECO:0000256" key="4">
    <source>
        <dbReference type="ARBA" id="ARBA00022454"/>
    </source>
</evidence>
<comment type="caution">
    <text evidence="10">The sequence shown here is derived from an EMBL/GenBank/DDBJ whole genome shotgun (WGS) entry which is preliminary data.</text>
</comment>
<keyword evidence="4" id="KW-0158">Chromosome</keyword>
<evidence type="ECO:0000259" key="8">
    <source>
        <dbReference type="Pfam" id="PF04824"/>
    </source>
</evidence>
<dbReference type="SUPFAM" id="SSF46785">
    <property type="entry name" value="Winged helix' DNA-binding domain"/>
    <property type="match status" value="1"/>
</dbReference>
<feature type="compositionally biased region" description="Polar residues" evidence="7">
    <location>
        <begin position="154"/>
        <end position="167"/>
    </location>
</feature>
<dbReference type="GO" id="GO:0003682">
    <property type="term" value="F:chromatin binding"/>
    <property type="evidence" value="ECO:0007669"/>
    <property type="project" value="TreeGrafter"/>
</dbReference>
<proteinExistence type="inferred from homology"/>